<evidence type="ECO:0008006" key="4">
    <source>
        <dbReference type="Google" id="ProtNLM"/>
    </source>
</evidence>
<dbReference type="Proteomes" id="UP001222770">
    <property type="component" value="Unassembled WGS sequence"/>
</dbReference>
<keyword evidence="1" id="KW-0812">Transmembrane</keyword>
<keyword evidence="1" id="KW-1133">Transmembrane helix</keyword>
<evidence type="ECO:0000313" key="2">
    <source>
        <dbReference type="EMBL" id="MDF8333356.1"/>
    </source>
</evidence>
<comment type="caution">
    <text evidence="2">The sequence shown here is derived from an EMBL/GenBank/DDBJ whole genome shotgun (WGS) entry which is preliminary data.</text>
</comment>
<protein>
    <recommendedName>
        <fullName evidence="4">VanZ family protein</fullName>
    </recommendedName>
</protein>
<feature type="transmembrane region" description="Helical" evidence="1">
    <location>
        <begin position="45"/>
        <end position="63"/>
    </location>
</feature>
<sequence length="124" mass="14056">MLQRNTLSLAEKIAFWLVLAFAVTMAVLPHPPHLALDRWGDKAEHMIAFGTMTMLAAFAFPAMPRWRIAERLSFVGALIEVVQSVKWLRRDCDIRDWVADTIAILAVLGVLWLLKLPKAAFTRD</sequence>
<organism evidence="2 3">
    <name type="scientific">Novosphingobium cyanobacteriorum</name>
    <dbReference type="NCBI Taxonomy" id="3024215"/>
    <lineage>
        <taxon>Bacteria</taxon>
        <taxon>Pseudomonadati</taxon>
        <taxon>Pseudomonadota</taxon>
        <taxon>Alphaproteobacteria</taxon>
        <taxon>Sphingomonadales</taxon>
        <taxon>Sphingomonadaceae</taxon>
        <taxon>Novosphingobium</taxon>
    </lineage>
</organism>
<evidence type="ECO:0000256" key="1">
    <source>
        <dbReference type="SAM" id="Phobius"/>
    </source>
</evidence>
<keyword evidence="1" id="KW-0472">Membrane</keyword>
<feature type="transmembrane region" description="Helical" evidence="1">
    <location>
        <begin position="97"/>
        <end position="114"/>
    </location>
</feature>
<dbReference type="RefSeq" id="WP_277276966.1">
    <property type="nucleotide sequence ID" value="NZ_JAROCY010000007.1"/>
</dbReference>
<accession>A0ABT6CHF9</accession>
<reference evidence="2 3" key="1">
    <citation type="submission" date="2023-03" db="EMBL/GenBank/DDBJ databases">
        <title>Novosphingobium cyanobacteriorum sp. nov., isolated from a eutrophic reservoir during the Microcystis bloom period.</title>
        <authorList>
            <person name="Kang M."/>
            <person name="Le V."/>
            <person name="Ko S.-R."/>
            <person name="Lee S.-A."/>
            <person name="Ahn C.-Y."/>
        </authorList>
    </citation>
    <scope>NUCLEOTIDE SEQUENCE [LARGE SCALE GENOMIC DNA]</scope>
    <source>
        <strain evidence="2 3">HBC54</strain>
    </source>
</reference>
<keyword evidence="3" id="KW-1185">Reference proteome</keyword>
<gene>
    <name evidence="2" type="ORF">POM99_09105</name>
</gene>
<proteinExistence type="predicted"/>
<evidence type="ECO:0000313" key="3">
    <source>
        <dbReference type="Proteomes" id="UP001222770"/>
    </source>
</evidence>
<dbReference type="EMBL" id="JAROCY010000007">
    <property type="protein sequence ID" value="MDF8333356.1"/>
    <property type="molecule type" value="Genomic_DNA"/>
</dbReference>
<name>A0ABT6CHF9_9SPHN</name>